<evidence type="ECO:0000313" key="2">
    <source>
        <dbReference type="EMBL" id="WGZ92984.1"/>
    </source>
</evidence>
<dbReference type="KEGG" id="tput:QJT81_14260"/>
<evidence type="ECO:0000256" key="1">
    <source>
        <dbReference type="SAM" id="Phobius"/>
    </source>
</evidence>
<organism evidence="2">
    <name type="scientific">Candidatus Thiothrix putei</name>
    <dbReference type="NCBI Taxonomy" id="3080811"/>
    <lineage>
        <taxon>Bacteria</taxon>
        <taxon>Pseudomonadati</taxon>
        <taxon>Pseudomonadota</taxon>
        <taxon>Gammaproteobacteria</taxon>
        <taxon>Thiotrichales</taxon>
        <taxon>Thiotrichaceae</taxon>
        <taxon>Thiothrix</taxon>
    </lineage>
</organism>
<sequence>MFNDDFITVNGLYAWARFMLACISLFYMLEHAIRGEWFPAGLLLVAAGLFIQWHGLGKPQPRKGQVIAGGLVLLVVGVFA</sequence>
<dbReference type="AlphaFoldDB" id="A0AA95KH27"/>
<name>A0AA95KH27_9GAMM</name>
<dbReference type="Proteomes" id="UP001301326">
    <property type="component" value="Chromosome"/>
</dbReference>
<reference evidence="2" key="2">
    <citation type="submission" date="2023-04" db="EMBL/GenBank/DDBJ databases">
        <authorList>
            <person name="Beletskiy A.V."/>
            <person name="Mardanov A.V."/>
            <person name="Ravin N.V."/>
        </authorList>
    </citation>
    <scope>NUCLEOTIDE SEQUENCE</scope>
    <source>
        <strain evidence="2">GKL-02</strain>
    </source>
</reference>
<feature type="transmembrane region" description="Helical" evidence="1">
    <location>
        <begin position="12"/>
        <end position="30"/>
    </location>
</feature>
<keyword evidence="1" id="KW-0472">Membrane</keyword>
<dbReference type="EMBL" id="CP124756">
    <property type="protein sequence ID" value="WGZ92984.1"/>
    <property type="molecule type" value="Genomic_DNA"/>
</dbReference>
<reference evidence="2" key="1">
    <citation type="journal article" date="2023" name="Int. J. Mol. Sci.">
        <title>Metagenomics Revealed a New Genus 'Candidatus Thiocaldithrix dubininis' gen. nov., sp. nov. and a New Species 'Candidatus Thiothrix putei' sp. nov. in the Family Thiotrichaceae, Some Members of Which Have Traits of Both Na+- and H+-Motive Energetics.</title>
        <authorList>
            <person name="Ravin N.V."/>
            <person name="Muntyan M.S."/>
            <person name="Smolyakov D.D."/>
            <person name="Rudenko T.S."/>
            <person name="Beletsky A.V."/>
            <person name="Mardanov A.V."/>
            <person name="Grabovich M.Y."/>
        </authorList>
    </citation>
    <scope>NUCLEOTIDE SEQUENCE</scope>
    <source>
        <strain evidence="2">GKL-02</strain>
    </source>
</reference>
<accession>A0AA95KH27</accession>
<protein>
    <submittedName>
        <fullName evidence="2">Uncharacterized protein</fullName>
    </submittedName>
</protein>
<keyword evidence="1" id="KW-1133">Transmembrane helix</keyword>
<feature type="transmembrane region" description="Helical" evidence="1">
    <location>
        <begin position="37"/>
        <end position="56"/>
    </location>
</feature>
<proteinExistence type="predicted"/>
<keyword evidence="1" id="KW-0812">Transmembrane</keyword>
<gene>
    <name evidence="2" type="ORF">QJT81_14260</name>
</gene>